<dbReference type="Proteomes" id="UP000799777">
    <property type="component" value="Unassembled WGS sequence"/>
</dbReference>
<gene>
    <name evidence="2" type="ORF">EK21DRAFT_109256</name>
</gene>
<organism evidence="2 3">
    <name type="scientific">Setomelanomma holmii</name>
    <dbReference type="NCBI Taxonomy" id="210430"/>
    <lineage>
        <taxon>Eukaryota</taxon>
        <taxon>Fungi</taxon>
        <taxon>Dikarya</taxon>
        <taxon>Ascomycota</taxon>
        <taxon>Pezizomycotina</taxon>
        <taxon>Dothideomycetes</taxon>
        <taxon>Pleosporomycetidae</taxon>
        <taxon>Pleosporales</taxon>
        <taxon>Pleosporineae</taxon>
        <taxon>Phaeosphaeriaceae</taxon>
        <taxon>Setomelanomma</taxon>
    </lineage>
</organism>
<name>A0A9P4HEM4_9PLEO</name>
<feature type="compositionally biased region" description="Acidic residues" evidence="1">
    <location>
        <begin position="345"/>
        <end position="377"/>
    </location>
</feature>
<keyword evidence="3" id="KW-1185">Reference proteome</keyword>
<evidence type="ECO:0000256" key="1">
    <source>
        <dbReference type="SAM" id="MobiDB-lite"/>
    </source>
</evidence>
<sequence length="389" mass="43752">MPNMLCLCRFFRLCFQRQKKKEGNYELSDLSDLKEEQPIDHAKNTTSDPKLTLTVQVTSVEILPSDCRSKDERPALELTISRSEEPTHIAHTPFTPTIRHVSTTITPRIIALLLGNDEGPWGEVSCGGKCGTWPRLRSSHSNQNISIEALLKDLASADLNDADSEPNQEPEVIHEAQRDLIDSANIETSGHDSPEESDDRDEASDSQHGCEDIHEARTGKLQTHAYDQNAMRIRISPHLHPRFDFEPHSPPPRNNDDTLVESQNTSGWLYTIREELEESAYEDMIGNGAVNWLENRKRARRGARMERARQLLEEIREGRHRGARAERSWRARMVADDGAGLAREVEEESGSADQEDGDEDGVEEDLDGGLEETESLLEEINGSADESLD</sequence>
<evidence type="ECO:0000313" key="2">
    <source>
        <dbReference type="EMBL" id="KAF2033118.1"/>
    </source>
</evidence>
<protein>
    <submittedName>
        <fullName evidence="2">Uncharacterized protein</fullName>
    </submittedName>
</protein>
<dbReference type="EMBL" id="ML978168">
    <property type="protein sequence ID" value="KAF2033118.1"/>
    <property type="molecule type" value="Genomic_DNA"/>
</dbReference>
<dbReference type="AlphaFoldDB" id="A0A9P4HEM4"/>
<proteinExistence type="predicted"/>
<evidence type="ECO:0000313" key="3">
    <source>
        <dbReference type="Proteomes" id="UP000799777"/>
    </source>
</evidence>
<reference evidence="2" key="1">
    <citation type="journal article" date="2020" name="Stud. Mycol.">
        <title>101 Dothideomycetes genomes: a test case for predicting lifestyles and emergence of pathogens.</title>
        <authorList>
            <person name="Haridas S."/>
            <person name="Albert R."/>
            <person name="Binder M."/>
            <person name="Bloem J."/>
            <person name="Labutti K."/>
            <person name="Salamov A."/>
            <person name="Andreopoulos B."/>
            <person name="Baker S."/>
            <person name="Barry K."/>
            <person name="Bills G."/>
            <person name="Bluhm B."/>
            <person name="Cannon C."/>
            <person name="Castanera R."/>
            <person name="Culley D."/>
            <person name="Daum C."/>
            <person name="Ezra D."/>
            <person name="Gonzalez J."/>
            <person name="Henrissat B."/>
            <person name="Kuo A."/>
            <person name="Liang C."/>
            <person name="Lipzen A."/>
            <person name="Lutzoni F."/>
            <person name="Magnuson J."/>
            <person name="Mondo S."/>
            <person name="Nolan M."/>
            <person name="Ohm R."/>
            <person name="Pangilinan J."/>
            <person name="Park H.-J."/>
            <person name="Ramirez L."/>
            <person name="Alfaro M."/>
            <person name="Sun H."/>
            <person name="Tritt A."/>
            <person name="Yoshinaga Y."/>
            <person name="Zwiers L.-H."/>
            <person name="Turgeon B."/>
            <person name="Goodwin S."/>
            <person name="Spatafora J."/>
            <person name="Crous P."/>
            <person name="Grigoriev I."/>
        </authorList>
    </citation>
    <scope>NUCLEOTIDE SEQUENCE</scope>
    <source>
        <strain evidence="2">CBS 110217</strain>
    </source>
</reference>
<feature type="region of interest" description="Disordered" evidence="1">
    <location>
        <begin position="240"/>
        <end position="259"/>
    </location>
</feature>
<accession>A0A9P4HEM4</accession>
<comment type="caution">
    <text evidence="2">The sequence shown here is derived from an EMBL/GenBank/DDBJ whole genome shotgun (WGS) entry which is preliminary data.</text>
</comment>
<feature type="region of interest" description="Disordered" evidence="1">
    <location>
        <begin position="186"/>
        <end position="211"/>
    </location>
</feature>
<feature type="region of interest" description="Disordered" evidence="1">
    <location>
        <begin position="334"/>
        <end position="389"/>
    </location>
</feature>